<feature type="transmembrane region" description="Helical" evidence="8">
    <location>
        <begin position="137"/>
        <end position="159"/>
    </location>
</feature>
<dbReference type="Proteomes" id="UP000242470">
    <property type="component" value="Unassembled WGS sequence"/>
</dbReference>
<feature type="transmembrane region" description="Helical" evidence="8">
    <location>
        <begin position="40"/>
        <end position="63"/>
    </location>
</feature>
<organism evidence="10 11">
    <name type="scientific">Staphylococcus auricularis</name>
    <dbReference type="NCBI Taxonomy" id="29379"/>
    <lineage>
        <taxon>Bacteria</taxon>
        <taxon>Bacillati</taxon>
        <taxon>Bacillota</taxon>
        <taxon>Bacilli</taxon>
        <taxon>Bacillales</taxon>
        <taxon>Staphylococcaceae</taxon>
        <taxon>Staphylococcus</taxon>
    </lineage>
</organism>
<comment type="similarity">
    <text evidence="2">Belongs to the MreD family.</text>
</comment>
<evidence type="ECO:0000256" key="8">
    <source>
        <dbReference type="SAM" id="Phobius"/>
    </source>
</evidence>
<accession>A0AAP8PNE5</accession>
<feature type="transmembrane region" description="Helical" evidence="8">
    <location>
        <begin position="6"/>
        <end position="28"/>
    </location>
</feature>
<dbReference type="GO" id="GO:0008360">
    <property type="term" value="P:regulation of cell shape"/>
    <property type="evidence" value="ECO:0007669"/>
    <property type="project" value="UniProtKB-KW"/>
</dbReference>
<keyword evidence="5" id="KW-0133">Cell shape</keyword>
<keyword evidence="6 8" id="KW-1133">Transmembrane helix</keyword>
<keyword evidence="7 8" id="KW-0472">Membrane</keyword>
<evidence type="ECO:0000313" key="11">
    <source>
        <dbReference type="Proteomes" id="UP000242470"/>
    </source>
</evidence>
<evidence type="ECO:0000256" key="1">
    <source>
        <dbReference type="ARBA" id="ARBA00004651"/>
    </source>
</evidence>
<reference evidence="10 11" key="1">
    <citation type="submission" date="2017-08" db="EMBL/GenBank/DDBJ databases">
        <title>Draft genome sequences of 64 type strains of genus Staph aureus.</title>
        <authorList>
            <person name="Cole K."/>
            <person name="Golubchik T."/>
            <person name="Russell J."/>
            <person name="Foster D."/>
            <person name="Llewelyn M."/>
            <person name="Wilson D."/>
            <person name="Crook D."/>
            <person name="Paul J."/>
        </authorList>
    </citation>
    <scope>NUCLEOTIDE SEQUENCE [LARGE SCALE GENOMIC DNA]</scope>
    <source>
        <strain evidence="10 11">NCTC 12101</strain>
    </source>
</reference>
<dbReference type="AlphaFoldDB" id="A0AAP8PNE5"/>
<evidence type="ECO:0000256" key="4">
    <source>
        <dbReference type="ARBA" id="ARBA00022692"/>
    </source>
</evidence>
<keyword evidence="4 8" id="KW-0812">Transmembrane</keyword>
<evidence type="ECO:0000256" key="5">
    <source>
        <dbReference type="ARBA" id="ARBA00022960"/>
    </source>
</evidence>
<keyword evidence="3" id="KW-1003">Cell membrane</keyword>
<feature type="transmembrane region" description="Helical" evidence="8">
    <location>
        <begin position="101"/>
        <end position="125"/>
    </location>
</feature>
<comment type="caution">
    <text evidence="10">The sequence shown here is derived from an EMBL/GenBank/DDBJ whole genome shotgun (WGS) entry which is preliminary data.</text>
</comment>
<dbReference type="Proteomes" id="UP001171687">
    <property type="component" value="Unassembled WGS sequence"/>
</dbReference>
<dbReference type="GeneID" id="64982061"/>
<feature type="transmembrane region" description="Helical" evidence="8">
    <location>
        <begin position="69"/>
        <end position="89"/>
    </location>
</feature>
<dbReference type="InterPro" id="IPR007227">
    <property type="entry name" value="Cell_shape_determining_MreD"/>
</dbReference>
<reference evidence="9" key="2">
    <citation type="submission" date="2023-07" db="EMBL/GenBank/DDBJ databases">
        <title>Evaluation of the beneficial properties of pineapple isolates.</title>
        <authorList>
            <person name="Adefiranye O."/>
        </authorList>
    </citation>
    <scope>NUCLEOTIDE SEQUENCE</scope>
    <source>
        <strain evidence="9">PAPLE_T1</strain>
    </source>
</reference>
<evidence type="ECO:0000313" key="9">
    <source>
        <dbReference type="EMBL" id="MDN4532752.1"/>
    </source>
</evidence>
<protein>
    <submittedName>
        <fullName evidence="10">Rod shape-determining protein MreD</fullName>
    </submittedName>
</protein>
<evidence type="ECO:0000256" key="7">
    <source>
        <dbReference type="ARBA" id="ARBA00023136"/>
    </source>
</evidence>
<comment type="subcellular location">
    <subcellularLocation>
        <location evidence="1">Cell membrane</location>
        <topology evidence="1">Multi-pass membrane protein</topology>
    </subcellularLocation>
</comment>
<evidence type="ECO:0000313" key="10">
    <source>
        <dbReference type="EMBL" id="PNZ66863.1"/>
    </source>
</evidence>
<gene>
    <name evidence="10" type="primary">mreD</name>
    <name evidence="10" type="ORF">CD158_07485</name>
    <name evidence="9" type="ORF">QYH67_03995</name>
</gene>
<evidence type="ECO:0000256" key="2">
    <source>
        <dbReference type="ARBA" id="ARBA00007776"/>
    </source>
</evidence>
<sequence length="174" mass="20453">MRALYYFLIGVLVFYLDAEISLVVPMHIGTKDIIFVPHLTLMYILLLSIYRSFGVGLIMAVVLGLVTDLYFGSFYGLYLFGYILFVVIFDQFFKTFYRDRVMLFALTLMSVLFFEIYTAIIYGMLDLITFDLFDFVLFRLIPTMIINGVLLIIMEPLLYKFFHKIQLNIDSKKR</sequence>
<dbReference type="RefSeq" id="WP_059107202.1">
    <property type="nucleotide sequence ID" value="NZ_AP024589.1"/>
</dbReference>
<name>A0AAP8PNE5_9STAP</name>
<proteinExistence type="inferred from homology"/>
<dbReference type="GO" id="GO:0005886">
    <property type="term" value="C:plasma membrane"/>
    <property type="evidence" value="ECO:0007669"/>
    <property type="project" value="UniProtKB-SubCell"/>
</dbReference>
<evidence type="ECO:0000256" key="3">
    <source>
        <dbReference type="ARBA" id="ARBA00022475"/>
    </source>
</evidence>
<dbReference type="NCBIfam" id="TIGR03426">
    <property type="entry name" value="shape_MreD"/>
    <property type="match status" value="1"/>
</dbReference>
<dbReference type="EMBL" id="JAUHQC010000006">
    <property type="protein sequence ID" value="MDN4532752.1"/>
    <property type="molecule type" value="Genomic_DNA"/>
</dbReference>
<dbReference type="Pfam" id="PF04093">
    <property type="entry name" value="MreD"/>
    <property type="match status" value="1"/>
</dbReference>
<dbReference type="EMBL" id="PPQW01000048">
    <property type="protein sequence ID" value="PNZ66863.1"/>
    <property type="molecule type" value="Genomic_DNA"/>
</dbReference>
<evidence type="ECO:0000256" key="6">
    <source>
        <dbReference type="ARBA" id="ARBA00022989"/>
    </source>
</evidence>